<dbReference type="KEGG" id="vg:4155902"/>
<evidence type="ECO:0000313" key="1">
    <source>
        <dbReference type="EMBL" id="ABC61191.1"/>
    </source>
</evidence>
<dbReference type="OrthoDB" id="22786at10239"/>
<reference evidence="1 2" key="1">
    <citation type="journal article" date="2006" name="J. Gen. Virol.">
        <title>Sequence analysis of the Choristoneura occidentalis granulovirus genome.</title>
        <authorList>
            <person name="Escasa S.R."/>
            <person name="Lauzon H.A.M."/>
            <person name="Mathur A.C."/>
            <person name="Krell P.J."/>
            <person name="Arif B.M."/>
        </authorList>
    </citation>
    <scope>NUCLEOTIDE SEQUENCE [LARGE SCALE GENOMIC DNA]</scope>
</reference>
<gene>
    <name evidence="1" type="primary">fgf-1</name>
</gene>
<dbReference type="InterPro" id="IPR008996">
    <property type="entry name" value="IL1/FGF"/>
</dbReference>
<proteinExistence type="predicted"/>
<accession>Q1A4N9</accession>
<dbReference type="RefSeq" id="YP_654478.1">
    <property type="nucleotide sequence ID" value="NC_008168.1"/>
</dbReference>
<sequence length="223" mass="26024">MLFNFLSVFIFINYVTCHGTLHPKIRPSFNFCLKKDDTIAVRLNDSSDCKKLIIDVHKYNNNLVINFKNSKGICSFLCIDKCGNVYHDSVLYTEDCVLTTAAFENVDTLSVYRGNYSDFFAAQDYYVIPLSMKSGNSIERFYNYLALTFNEISKTKKCNLILTPLKSTKMCTTSYLKRYENMDYIDRKNYQDYSFWNKLLIVLGVKSYVIPKNDTILSYKEYN</sequence>
<evidence type="ECO:0000313" key="2">
    <source>
        <dbReference type="Proteomes" id="UP000202317"/>
    </source>
</evidence>
<protein>
    <submittedName>
        <fullName evidence="1">FGF-1</fullName>
    </submittedName>
</protein>
<organism evidence="1 2">
    <name type="scientific">Choristoneura occidentalis granulovirus</name>
    <dbReference type="NCBI Taxonomy" id="364745"/>
    <lineage>
        <taxon>Viruses</taxon>
        <taxon>Viruses incertae sedis</taxon>
        <taxon>Naldaviricetes</taxon>
        <taxon>Lefavirales</taxon>
        <taxon>Baculoviridae</taxon>
        <taxon>Betabaculovirus</taxon>
        <taxon>Betabaculovirus chofumiferanae</taxon>
    </lineage>
</organism>
<dbReference type="Proteomes" id="UP000202317">
    <property type="component" value="Segment"/>
</dbReference>
<dbReference type="SUPFAM" id="SSF50353">
    <property type="entry name" value="Cytokine"/>
    <property type="match status" value="1"/>
</dbReference>
<dbReference type="Gene3D" id="2.80.10.50">
    <property type="match status" value="1"/>
</dbReference>
<dbReference type="GeneID" id="4155902"/>
<dbReference type="EMBL" id="DQ333351">
    <property type="protein sequence ID" value="ABC61191.1"/>
    <property type="molecule type" value="Genomic_DNA"/>
</dbReference>
<name>Q1A4N9_9BBAC</name>
<keyword evidence="2" id="KW-1185">Reference proteome</keyword>